<dbReference type="InterPro" id="IPR036396">
    <property type="entry name" value="Cyt_P450_sf"/>
</dbReference>
<dbReference type="SUPFAM" id="SSF48264">
    <property type="entry name" value="Cytochrome P450"/>
    <property type="match status" value="1"/>
</dbReference>
<evidence type="ECO:0000256" key="5">
    <source>
        <dbReference type="ARBA" id="ARBA00023004"/>
    </source>
</evidence>
<evidence type="ECO:0000256" key="1">
    <source>
        <dbReference type="ARBA" id="ARBA00010617"/>
    </source>
</evidence>
<dbReference type="RefSeq" id="WP_092973182.1">
    <property type="nucleotide sequence ID" value="NZ_FPAT01000001.1"/>
</dbReference>
<dbReference type="InterPro" id="IPR001128">
    <property type="entry name" value="Cyt_P450"/>
</dbReference>
<evidence type="ECO:0000256" key="4">
    <source>
        <dbReference type="ARBA" id="ARBA00023002"/>
    </source>
</evidence>
<evidence type="ECO:0000256" key="9">
    <source>
        <dbReference type="SAM" id="MobiDB-lite"/>
    </source>
</evidence>
<keyword evidence="11" id="KW-1185">Reference proteome</keyword>
<dbReference type="Pfam" id="PF00067">
    <property type="entry name" value="p450"/>
    <property type="match status" value="1"/>
</dbReference>
<dbReference type="Proteomes" id="UP000199165">
    <property type="component" value="Unassembled WGS sequence"/>
</dbReference>
<keyword evidence="5 7" id="KW-0408">Iron</keyword>
<dbReference type="InterPro" id="IPR017972">
    <property type="entry name" value="Cyt_P450_CS"/>
</dbReference>
<feature type="region of interest" description="Disordered" evidence="9">
    <location>
        <begin position="448"/>
        <end position="475"/>
    </location>
</feature>
<keyword evidence="2 7" id="KW-0349">Heme</keyword>
<dbReference type="PRINTS" id="PR00463">
    <property type="entry name" value="EP450I"/>
</dbReference>
<dbReference type="CDD" id="cd20620">
    <property type="entry name" value="CYP132-like"/>
    <property type="match status" value="1"/>
</dbReference>
<name>A0A1I6XDQ9_9ACTN</name>
<evidence type="ECO:0000256" key="8">
    <source>
        <dbReference type="RuleBase" id="RU000461"/>
    </source>
</evidence>
<dbReference type="EMBL" id="FPAT01000001">
    <property type="protein sequence ID" value="SFT35974.1"/>
    <property type="molecule type" value="Genomic_DNA"/>
</dbReference>
<evidence type="ECO:0000256" key="2">
    <source>
        <dbReference type="ARBA" id="ARBA00022617"/>
    </source>
</evidence>
<dbReference type="PRINTS" id="PR00385">
    <property type="entry name" value="P450"/>
</dbReference>
<keyword evidence="6 8" id="KW-0503">Monooxygenase</keyword>
<evidence type="ECO:0000313" key="11">
    <source>
        <dbReference type="Proteomes" id="UP000199165"/>
    </source>
</evidence>
<evidence type="ECO:0000256" key="6">
    <source>
        <dbReference type="ARBA" id="ARBA00023033"/>
    </source>
</evidence>
<dbReference type="GO" id="GO:0004497">
    <property type="term" value="F:monooxygenase activity"/>
    <property type="evidence" value="ECO:0007669"/>
    <property type="project" value="UniProtKB-KW"/>
</dbReference>
<comment type="similarity">
    <text evidence="1 8">Belongs to the cytochrome P450 family.</text>
</comment>
<dbReference type="PANTHER" id="PTHR24291:SF50">
    <property type="entry name" value="BIFUNCTIONAL ALBAFLAVENONE MONOOXYGENASE_TERPENE SYNTHASE"/>
    <property type="match status" value="1"/>
</dbReference>
<dbReference type="Gene3D" id="1.10.630.10">
    <property type="entry name" value="Cytochrome P450"/>
    <property type="match status" value="1"/>
</dbReference>
<dbReference type="InterPro" id="IPR050196">
    <property type="entry name" value="Cytochrome_P450_Monoox"/>
</dbReference>
<gene>
    <name evidence="10" type="ORF">SAMN04487904_101460</name>
</gene>
<keyword evidence="4 8" id="KW-0560">Oxidoreductase</keyword>
<dbReference type="PROSITE" id="PS00086">
    <property type="entry name" value="CYTOCHROME_P450"/>
    <property type="match status" value="1"/>
</dbReference>
<feature type="binding site" description="axial binding residue" evidence="7">
    <location>
        <position position="398"/>
    </location>
    <ligand>
        <name>heme</name>
        <dbReference type="ChEBI" id="CHEBI:30413"/>
    </ligand>
    <ligandPart>
        <name>Fe</name>
        <dbReference type="ChEBI" id="CHEBI:18248"/>
    </ligandPart>
</feature>
<dbReference type="GO" id="GO:0016705">
    <property type="term" value="F:oxidoreductase activity, acting on paired donors, with incorporation or reduction of molecular oxygen"/>
    <property type="evidence" value="ECO:0007669"/>
    <property type="project" value="InterPro"/>
</dbReference>
<dbReference type="InterPro" id="IPR002401">
    <property type="entry name" value="Cyt_P450_E_grp-I"/>
</dbReference>
<reference evidence="11" key="1">
    <citation type="submission" date="2016-10" db="EMBL/GenBank/DDBJ databases">
        <authorList>
            <person name="Varghese N."/>
            <person name="Submissions S."/>
        </authorList>
    </citation>
    <scope>NUCLEOTIDE SEQUENCE [LARGE SCALE GENOMIC DNA]</scope>
    <source>
        <strain evidence="11">DSM 45501</strain>
    </source>
</reference>
<keyword evidence="3 7" id="KW-0479">Metal-binding</keyword>
<dbReference type="STRING" id="995060.SAMN04487904_101460"/>
<sequence length="475" mass="53063">MTGSARRVPPGPPRRATPGLLRKLVKDRLSLLSEAAANYGDAVRLRVGPKTLYFFNHPEYAKHILADNSGNYTKGIGYIQARRALGDGLLTSDGALWRTQRKTVQPTFQHKRIAAQADAIVDEAARLVDRLRAHEGGGPVDVVREMTGFSLGVLGRTLLDTDLGAYKSIGGSFEAVQNQAMFEMESMGLVPMWVPLPRQLRFRRARRDLRRIVEQLVVQRLADPRSDGDDALSRLIRSTERETDSAVGRRRLHDELTTLLLTGHETTASTLGWTFSLLDQHPEVASRLHTEAVEVLGDRLPTYEDLHRLTYTSMVVQESIRLFPPVWILPRQSVSDDVIGGYHVPAGSDVLVCPYTLHRHPDFWESPNRFDPERFASDNTADRPRYAHIPFGAGPRFCVGNHLGLMEATFVLAMVAREMRLDKVENFEIVAEPMLSLRLRGGLPMTVRNVSPERPAPTSPEAVAVDYADHEDDSS</sequence>
<evidence type="ECO:0000256" key="3">
    <source>
        <dbReference type="ARBA" id="ARBA00022723"/>
    </source>
</evidence>
<evidence type="ECO:0000313" key="10">
    <source>
        <dbReference type="EMBL" id="SFT35974.1"/>
    </source>
</evidence>
<comment type="cofactor">
    <cofactor evidence="7">
        <name>heme</name>
        <dbReference type="ChEBI" id="CHEBI:30413"/>
    </cofactor>
</comment>
<dbReference type="GO" id="GO:0020037">
    <property type="term" value="F:heme binding"/>
    <property type="evidence" value="ECO:0007669"/>
    <property type="project" value="InterPro"/>
</dbReference>
<dbReference type="PANTHER" id="PTHR24291">
    <property type="entry name" value="CYTOCHROME P450 FAMILY 4"/>
    <property type="match status" value="1"/>
</dbReference>
<organism evidence="10 11">
    <name type="scientific">Actinopolyspora righensis</name>
    <dbReference type="NCBI Taxonomy" id="995060"/>
    <lineage>
        <taxon>Bacteria</taxon>
        <taxon>Bacillati</taxon>
        <taxon>Actinomycetota</taxon>
        <taxon>Actinomycetes</taxon>
        <taxon>Actinopolysporales</taxon>
        <taxon>Actinopolysporaceae</taxon>
        <taxon>Actinopolyspora</taxon>
        <taxon>Actinopolyspora alba group</taxon>
    </lineage>
</organism>
<proteinExistence type="inferred from homology"/>
<evidence type="ECO:0000256" key="7">
    <source>
        <dbReference type="PIRSR" id="PIRSR602401-1"/>
    </source>
</evidence>
<dbReference type="AlphaFoldDB" id="A0A1I6XDQ9"/>
<accession>A0A1I6XDQ9</accession>
<protein>
    <submittedName>
        <fullName evidence="10">Cytochrome P450</fullName>
    </submittedName>
</protein>
<dbReference type="GO" id="GO:0005506">
    <property type="term" value="F:iron ion binding"/>
    <property type="evidence" value="ECO:0007669"/>
    <property type="project" value="InterPro"/>
</dbReference>